<keyword evidence="1" id="KW-0732">Signal</keyword>
<reference evidence="2 3" key="1">
    <citation type="submission" date="2018-05" db="EMBL/GenBank/DDBJ databases">
        <authorList>
            <person name="Goeker M."/>
            <person name="Huntemann M."/>
            <person name="Clum A."/>
            <person name="Pillay M."/>
            <person name="Palaniappan K."/>
            <person name="Varghese N."/>
            <person name="Mikhailova N."/>
            <person name="Stamatis D."/>
            <person name="Reddy T."/>
            <person name="Daum C."/>
            <person name="Shapiro N."/>
            <person name="Ivanova N."/>
            <person name="Kyrpides N."/>
            <person name="Woyke T."/>
        </authorList>
    </citation>
    <scope>NUCLEOTIDE SEQUENCE [LARGE SCALE GENOMIC DNA]</scope>
    <source>
        <strain evidence="2 3">DSM 26524</strain>
    </source>
</reference>
<protein>
    <recommendedName>
        <fullName evidence="4">DUF3829 domain-containing protein</fullName>
    </recommendedName>
</protein>
<feature type="signal peptide" evidence="1">
    <location>
        <begin position="1"/>
        <end position="26"/>
    </location>
</feature>
<dbReference type="RefSeq" id="WP_257497912.1">
    <property type="nucleotide sequence ID" value="NZ_JANKBI010000021.1"/>
</dbReference>
<dbReference type="AlphaFoldDB" id="A0AB73SXY5"/>
<gene>
    <name evidence="2" type="ORF">C7383_1209</name>
</gene>
<dbReference type="EMBL" id="QGGY01000020">
    <property type="protein sequence ID" value="PWJ72203.1"/>
    <property type="molecule type" value="Genomic_DNA"/>
</dbReference>
<proteinExistence type="predicted"/>
<dbReference type="Proteomes" id="UP000245412">
    <property type="component" value="Unassembled WGS sequence"/>
</dbReference>
<sequence>MLKKAGRSLMIIFILCLAVLSGCGKADQETSEKMMDDFGSIIGASDELSAHFDTALTAVEEYIASPSEEGRKKASDSCSEAQKQLETAAGISYEMSDEVKDCLEKKGISAADFMVPYQTLASEKDGWQDFLTNISYYLDDYIPSMGEIPDELKQICRLDREYFEENTKFMYYGINSLFAGISDEEMEYLDKNVLAALRCFQPSDVQWEKTSEGADQKMEACMQQMEEIYMKMSAVYGAHLTGSE</sequence>
<feature type="chain" id="PRO_5044505698" description="DUF3829 domain-containing protein" evidence="1">
    <location>
        <begin position="27"/>
        <end position="244"/>
    </location>
</feature>
<dbReference type="PROSITE" id="PS51257">
    <property type="entry name" value="PROKAR_LIPOPROTEIN"/>
    <property type="match status" value="1"/>
</dbReference>
<evidence type="ECO:0008006" key="4">
    <source>
        <dbReference type="Google" id="ProtNLM"/>
    </source>
</evidence>
<evidence type="ECO:0000313" key="2">
    <source>
        <dbReference type="EMBL" id="PWJ72203.1"/>
    </source>
</evidence>
<accession>A0AB73SXY5</accession>
<organism evidence="2 3">
    <name type="scientific">Murimonas intestini</name>
    <dbReference type="NCBI Taxonomy" id="1337051"/>
    <lineage>
        <taxon>Bacteria</taxon>
        <taxon>Bacillati</taxon>
        <taxon>Bacillota</taxon>
        <taxon>Clostridia</taxon>
        <taxon>Lachnospirales</taxon>
        <taxon>Lachnospiraceae</taxon>
        <taxon>Murimonas</taxon>
    </lineage>
</organism>
<name>A0AB73SXY5_9FIRM</name>
<evidence type="ECO:0000313" key="3">
    <source>
        <dbReference type="Proteomes" id="UP000245412"/>
    </source>
</evidence>
<evidence type="ECO:0000256" key="1">
    <source>
        <dbReference type="SAM" id="SignalP"/>
    </source>
</evidence>
<comment type="caution">
    <text evidence="2">The sequence shown here is derived from an EMBL/GenBank/DDBJ whole genome shotgun (WGS) entry which is preliminary data.</text>
</comment>
<keyword evidence="3" id="KW-1185">Reference proteome</keyword>